<protein>
    <submittedName>
        <fullName evidence="1">Host RecBCD nuclease inhibitor</fullName>
    </submittedName>
</protein>
<dbReference type="Pfam" id="PF25708">
    <property type="entry name" value="Phage_T7_Gp5_9"/>
    <property type="match status" value="1"/>
</dbReference>
<accession>A0A9N6WTX6</accession>
<reference evidence="1" key="1">
    <citation type="submission" date="2022-10" db="EMBL/GenBank/DDBJ databases">
        <authorList>
            <person name="Meaden S."/>
        </authorList>
    </citation>
    <scope>NUCLEOTIDE SEQUENCE</scope>
</reference>
<organism evidence="1">
    <name type="scientific">Ochrobactrum phage ORM_20</name>
    <dbReference type="NCBI Taxonomy" id="2985243"/>
    <lineage>
        <taxon>Viruses</taxon>
    </lineage>
</organism>
<name>A0A9N6WTX6_9VIRU</name>
<evidence type="ECO:0000313" key="1">
    <source>
        <dbReference type="EMBL" id="CAI3971124.1"/>
    </source>
</evidence>
<proteinExistence type="predicted"/>
<gene>
    <name evidence="1" type="ORF">ORM20_00075</name>
</gene>
<dbReference type="EMBL" id="OX359470">
    <property type="protein sequence ID" value="CAI3971124.1"/>
    <property type="molecule type" value="Genomic_DNA"/>
</dbReference>
<dbReference type="InterPro" id="IPR058007">
    <property type="entry name" value="Gp5.9"/>
</dbReference>
<sequence>MDKNIELIKKIAEFVRQVSFMMDDSEEDGRFRMVNNEQFENVSKLLDELEALPYEEENYILGPGAKVDLALMTEFINDKVVISRKEYVELVRDSHELNALENGGVDNWEWHWESKKDHYHEPFPDEPGSREIED</sequence>